<organism evidence="2 3">
    <name type="scientific">Clitoria ternatea</name>
    <name type="common">Butterfly pea</name>
    <dbReference type="NCBI Taxonomy" id="43366"/>
    <lineage>
        <taxon>Eukaryota</taxon>
        <taxon>Viridiplantae</taxon>
        <taxon>Streptophyta</taxon>
        <taxon>Embryophyta</taxon>
        <taxon>Tracheophyta</taxon>
        <taxon>Spermatophyta</taxon>
        <taxon>Magnoliopsida</taxon>
        <taxon>eudicotyledons</taxon>
        <taxon>Gunneridae</taxon>
        <taxon>Pentapetalae</taxon>
        <taxon>rosids</taxon>
        <taxon>fabids</taxon>
        <taxon>Fabales</taxon>
        <taxon>Fabaceae</taxon>
        <taxon>Papilionoideae</taxon>
        <taxon>50 kb inversion clade</taxon>
        <taxon>NPAAA clade</taxon>
        <taxon>indigoferoid/millettioid clade</taxon>
        <taxon>Phaseoleae</taxon>
        <taxon>Clitoria</taxon>
    </lineage>
</organism>
<proteinExistence type="predicted"/>
<dbReference type="GO" id="GO:0000398">
    <property type="term" value="P:mRNA splicing, via spliceosome"/>
    <property type="evidence" value="ECO:0007669"/>
    <property type="project" value="InterPro"/>
</dbReference>
<accession>A0AAN9PK10</accession>
<gene>
    <name evidence="2" type="ORF">RJT34_11961</name>
</gene>
<evidence type="ECO:0000313" key="2">
    <source>
        <dbReference type="EMBL" id="KAK7301101.1"/>
    </source>
</evidence>
<feature type="region of interest" description="Disordered" evidence="1">
    <location>
        <begin position="222"/>
        <end position="275"/>
    </location>
</feature>
<dbReference type="EMBL" id="JAYKXN010000003">
    <property type="protein sequence ID" value="KAK7301101.1"/>
    <property type="molecule type" value="Genomic_DNA"/>
</dbReference>
<dbReference type="GO" id="GO:0035196">
    <property type="term" value="P:miRNA processing"/>
    <property type="evidence" value="ECO:0007669"/>
    <property type="project" value="InterPro"/>
</dbReference>
<sequence length="356" mass="39231">MVLKEILQCLNQAKSINLASFEIALHLQYLLVQYCLLVAILLTCCYMEGSEQRKKRLKEMRMQADQAEVSGHVEGSGMPGFLSNPLIEVPSTMPSQDKSYTAPRFDFYTDPMGAFSSEKRSNANIQAAPDNFPPPNFGGFPMGQYSSPCPESTNPQMTPPTHVSPAAYRNPVWGGPRGPAYYNFPFHPSSAGTYPSPRFEPSGGPLFNSAAQDMTHRSNYSPGFSPGYRNIPSPTQGRGRGFGNTRSPLSGRRSGQRSSFQGHWSNDNRASGPDRFFKRSMVEDPWKDLEPMTWKAMGSSLYTFHTPEYSKTQISKSMNTKGEGSSTASVKSYSEPSLAEYLAAAFNEAANDAENV</sequence>
<keyword evidence="3" id="KW-1185">Reference proteome</keyword>
<reference evidence="2 3" key="1">
    <citation type="submission" date="2024-01" db="EMBL/GenBank/DDBJ databases">
        <title>The genomes of 5 underutilized Papilionoideae crops provide insights into root nodulation and disease resistance.</title>
        <authorList>
            <person name="Yuan L."/>
        </authorList>
    </citation>
    <scope>NUCLEOTIDE SEQUENCE [LARGE SCALE GENOMIC DNA]</scope>
    <source>
        <strain evidence="2">LY-2023</strain>
        <tissue evidence="2">Leaf</tissue>
    </source>
</reference>
<feature type="compositionally biased region" description="Polar residues" evidence="1">
    <location>
        <begin position="144"/>
        <end position="161"/>
    </location>
</feature>
<dbReference type="InterPro" id="IPR039292">
    <property type="entry name" value="SICKLE"/>
</dbReference>
<dbReference type="AlphaFoldDB" id="A0AAN9PK10"/>
<dbReference type="PANTHER" id="PTHR36054">
    <property type="entry name" value="PROTEIN SICKLE"/>
    <property type="match status" value="1"/>
</dbReference>
<dbReference type="PANTHER" id="PTHR36054:SF2">
    <property type="entry name" value="PROTEIN SICKLE"/>
    <property type="match status" value="1"/>
</dbReference>
<dbReference type="Proteomes" id="UP001359559">
    <property type="component" value="Unassembled WGS sequence"/>
</dbReference>
<protein>
    <submittedName>
        <fullName evidence="2">Uncharacterized protein</fullName>
    </submittedName>
</protein>
<name>A0AAN9PK10_CLITE</name>
<comment type="caution">
    <text evidence="2">The sequence shown here is derived from an EMBL/GenBank/DDBJ whole genome shotgun (WGS) entry which is preliminary data.</text>
</comment>
<evidence type="ECO:0000313" key="3">
    <source>
        <dbReference type="Proteomes" id="UP001359559"/>
    </source>
</evidence>
<feature type="region of interest" description="Disordered" evidence="1">
    <location>
        <begin position="125"/>
        <end position="163"/>
    </location>
</feature>
<evidence type="ECO:0000256" key="1">
    <source>
        <dbReference type="SAM" id="MobiDB-lite"/>
    </source>
</evidence>
<feature type="compositionally biased region" description="Low complexity" evidence="1">
    <location>
        <begin position="250"/>
        <end position="262"/>
    </location>
</feature>